<dbReference type="AlphaFoldDB" id="A0A7G5IHK7"/>
<proteinExistence type="predicted"/>
<accession>A0A7G5IHK7</accession>
<dbReference type="EMBL" id="CP059851">
    <property type="protein sequence ID" value="QMW22849.1"/>
    <property type="molecule type" value="Genomic_DNA"/>
</dbReference>
<keyword evidence="2" id="KW-1185">Reference proteome</keyword>
<reference evidence="1 2" key="1">
    <citation type="submission" date="2020-07" db="EMBL/GenBank/DDBJ databases">
        <title>Complete genome sequence for Sandaracinobacter sp. M6.</title>
        <authorList>
            <person name="Tang Y."/>
            <person name="Liu Q."/>
            <person name="Guo Z."/>
            <person name="Lei P."/>
            <person name="Huang B."/>
        </authorList>
    </citation>
    <scope>NUCLEOTIDE SEQUENCE [LARGE SCALE GENOMIC DNA]</scope>
    <source>
        <strain evidence="1 2">M6</strain>
    </source>
</reference>
<sequence>MTDERPVAATDADARSDLLILGVGRASPRVAGALAEALELPIELVVDAIYRAPARLLANLPHDDAQRLAGIVAGLGLEVAAAPAGEAPPRAAVLDIAADLVEPAAADAVADALGRFLGMPPEQALETLLTPPGIVLGNVTAATVQALDRALPAGAVELTASEAATARYALFAGGLSAAQRAVLRPHIAADAATGADGSVTLFDLERGAADALWRRLKAPEGVRIVNQAFLRFTLWLTAMPADATAGVAALEMLAGVPAEDYPLLAEILPVPVAERVPMADVPERLAAFAQAGFGARAELSTFGAMALHIYSAPPGVLAGFGFDAAPPFATPPMAEPRARLLRARLEAAGVEVVAA</sequence>
<name>A0A7G5IHK7_9SPHN</name>
<organism evidence="1 2">
    <name type="scientific">Sandaracinobacteroides saxicola</name>
    <dbReference type="NCBI Taxonomy" id="2759707"/>
    <lineage>
        <taxon>Bacteria</taxon>
        <taxon>Pseudomonadati</taxon>
        <taxon>Pseudomonadota</taxon>
        <taxon>Alphaproteobacteria</taxon>
        <taxon>Sphingomonadales</taxon>
        <taxon>Sphingosinicellaceae</taxon>
        <taxon>Sandaracinobacteroides</taxon>
    </lineage>
</organism>
<evidence type="ECO:0000313" key="2">
    <source>
        <dbReference type="Proteomes" id="UP000515292"/>
    </source>
</evidence>
<evidence type="ECO:0000313" key="1">
    <source>
        <dbReference type="EMBL" id="QMW22849.1"/>
    </source>
</evidence>
<dbReference type="RefSeq" id="WP_182296136.1">
    <property type="nucleotide sequence ID" value="NZ_CP059851.1"/>
</dbReference>
<gene>
    <name evidence="1" type="ORF">H3309_16385</name>
</gene>
<dbReference type="KEGG" id="sand:H3309_16385"/>
<protein>
    <submittedName>
        <fullName evidence="1">Uncharacterized protein</fullName>
    </submittedName>
</protein>
<dbReference type="Proteomes" id="UP000515292">
    <property type="component" value="Chromosome"/>
</dbReference>